<organism evidence="1">
    <name type="scientific">Anguilla anguilla</name>
    <name type="common">European freshwater eel</name>
    <name type="synonym">Muraena anguilla</name>
    <dbReference type="NCBI Taxonomy" id="7936"/>
    <lineage>
        <taxon>Eukaryota</taxon>
        <taxon>Metazoa</taxon>
        <taxon>Chordata</taxon>
        <taxon>Craniata</taxon>
        <taxon>Vertebrata</taxon>
        <taxon>Euteleostomi</taxon>
        <taxon>Actinopterygii</taxon>
        <taxon>Neopterygii</taxon>
        <taxon>Teleostei</taxon>
        <taxon>Anguilliformes</taxon>
        <taxon>Anguillidae</taxon>
        <taxon>Anguilla</taxon>
    </lineage>
</organism>
<evidence type="ECO:0000313" key="1">
    <source>
        <dbReference type="EMBL" id="JAH23241.1"/>
    </source>
</evidence>
<proteinExistence type="predicted"/>
<reference evidence="1" key="1">
    <citation type="submission" date="2014-11" db="EMBL/GenBank/DDBJ databases">
        <authorList>
            <person name="Amaro Gonzalez C."/>
        </authorList>
    </citation>
    <scope>NUCLEOTIDE SEQUENCE</scope>
</reference>
<dbReference type="AlphaFoldDB" id="A0A0E9R267"/>
<protein>
    <submittedName>
        <fullName evidence="1">Uncharacterized protein</fullName>
    </submittedName>
</protein>
<accession>A0A0E9R267</accession>
<name>A0A0E9R267_ANGAN</name>
<reference evidence="1" key="2">
    <citation type="journal article" date="2015" name="Fish Shellfish Immunol.">
        <title>Early steps in the European eel (Anguilla anguilla)-Vibrio vulnificus interaction in the gills: Role of the RtxA13 toxin.</title>
        <authorList>
            <person name="Callol A."/>
            <person name="Pajuelo D."/>
            <person name="Ebbesson L."/>
            <person name="Teles M."/>
            <person name="MacKenzie S."/>
            <person name="Amaro C."/>
        </authorList>
    </citation>
    <scope>NUCLEOTIDE SEQUENCE</scope>
</reference>
<sequence>MDGNCCKLTGVDFMADFWGVTNLPVHFNHLFIFMNIIWDFTPAAYS</sequence>
<dbReference type="EMBL" id="GBXM01085336">
    <property type="protein sequence ID" value="JAH23241.1"/>
    <property type="molecule type" value="Transcribed_RNA"/>
</dbReference>